<organism evidence="4 5">
    <name type="scientific">Wolfiporia cocos (strain MD-104)</name>
    <name type="common">Brown rot fungus</name>
    <dbReference type="NCBI Taxonomy" id="742152"/>
    <lineage>
        <taxon>Eukaryota</taxon>
        <taxon>Fungi</taxon>
        <taxon>Dikarya</taxon>
        <taxon>Basidiomycota</taxon>
        <taxon>Agaricomycotina</taxon>
        <taxon>Agaricomycetes</taxon>
        <taxon>Polyporales</taxon>
        <taxon>Phaeolaceae</taxon>
        <taxon>Wolfiporia</taxon>
    </lineage>
</organism>
<dbReference type="PANTHER" id="PTHR15728">
    <property type="entry name" value="DEADENYLATION COMPLEX CATALYTIC SUBUNIT PAN2"/>
    <property type="match status" value="1"/>
</dbReference>
<dbReference type="GO" id="GO:0004535">
    <property type="term" value="F:poly(A)-specific ribonuclease activity"/>
    <property type="evidence" value="ECO:0007669"/>
    <property type="project" value="TreeGrafter"/>
</dbReference>
<gene>
    <name evidence="4" type="ORF">WOLCODRAFT_15157</name>
</gene>
<evidence type="ECO:0000313" key="5">
    <source>
        <dbReference type="Proteomes" id="UP000218811"/>
    </source>
</evidence>
<evidence type="ECO:0000313" key="4">
    <source>
        <dbReference type="EMBL" id="PCH34179.1"/>
    </source>
</evidence>
<dbReference type="GO" id="GO:0003676">
    <property type="term" value="F:nucleic acid binding"/>
    <property type="evidence" value="ECO:0007669"/>
    <property type="project" value="InterPro"/>
</dbReference>
<dbReference type="Pfam" id="PF00929">
    <property type="entry name" value="RNase_T"/>
    <property type="match status" value="1"/>
</dbReference>
<protein>
    <recommendedName>
        <fullName evidence="6">Exonuclease domain-containing protein</fullName>
    </recommendedName>
</protein>
<dbReference type="Gene3D" id="3.90.70.10">
    <property type="entry name" value="Cysteine proteinases"/>
    <property type="match status" value="1"/>
</dbReference>
<dbReference type="Pfam" id="PF13423">
    <property type="entry name" value="UCH_1"/>
    <property type="match status" value="1"/>
</dbReference>
<reference evidence="4 5" key="1">
    <citation type="journal article" date="2012" name="Science">
        <title>The Paleozoic origin of enzymatic lignin decomposition reconstructed from 31 fungal genomes.</title>
        <authorList>
            <person name="Floudas D."/>
            <person name="Binder M."/>
            <person name="Riley R."/>
            <person name="Barry K."/>
            <person name="Blanchette R.A."/>
            <person name="Henrissat B."/>
            <person name="Martinez A.T."/>
            <person name="Otillar R."/>
            <person name="Spatafora J.W."/>
            <person name="Yadav J.S."/>
            <person name="Aerts A."/>
            <person name="Benoit I."/>
            <person name="Boyd A."/>
            <person name="Carlson A."/>
            <person name="Copeland A."/>
            <person name="Coutinho P.M."/>
            <person name="de Vries R.P."/>
            <person name="Ferreira P."/>
            <person name="Findley K."/>
            <person name="Foster B."/>
            <person name="Gaskell J."/>
            <person name="Glotzer D."/>
            <person name="Gorecki P."/>
            <person name="Heitman J."/>
            <person name="Hesse C."/>
            <person name="Hori C."/>
            <person name="Igarashi K."/>
            <person name="Jurgens J.A."/>
            <person name="Kallen N."/>
            <person name="Kersten P."/>
            <person name="Kohler A."/>
            <person name="Kuees U."/>
            <person name="Kumar T.K.A."/>
            <person name="Kuo A."/>
            <person name="LaButti K."/>
            <person name="Larrondo L.F."/>
            <person name="Lindquist E."/>
            <person name="Ling A."/>
            <person name="Lombard V."/>
            <person name="Lucas S."/>
            <person name="Lundell T."/>
            <person name="Martin R."/>
            <person name="McLaughlin D.J."/>
            <person name="Morgenstern I."/>
            <person name="Morin E."/>
            <person name="Murat C."/>
            <person name="Nagy L.G."/>
            <person name="Nolan M."/>
            <person name="Ohm R.A."/>
            <person name="Patyshakuliyeva A."/>
            <person name="Rokas A."/>
            <person name="Ruiz-Duenas F.J."/>
            <person name="Sabat G."/>
            <person name="Salamov A."/>
            <person name="Samejima M."/>
            <person name="Schmutz J."/>
            <person name="Slot J.C."/>
            <person name="St John F."/>
            <person name="Stenlid J."/>
            <person name="Sun H."/>
            <person name="Sun S."/>
            <person name="Syed K."/>
            <person name="Tsang A."/>
            <person name="Wiebenga A."/>
            <person name="Young D."/>
            <person name="Pisabarro A."/>
            <person name="Eastwood D.C."/>
            <person name="Martin F."/>
            <person name="Cullen D."/>
            <person name="Grigoriev I.V."/>
            <person name="Hibbett D.S."/>
        </authorList>
    </citation>
    <scope>NUCLEOTIDE SEQUENCE [LARGE SCALE GENOMIC DNA]</scope>
    <source>
        <strain evidence="4 5">MD-104</strain>
    </source>
</reference>
<dbReference type="AlphaFoldDB" id="A0A2H3J603"/>
<proteinExistence type="predicted"/>
<evidence type="ECO:0000259" key="2">
    <source>
        <dbReference type="Pfam" id="PF00929"/>
    </source>
</evidence>
<dbReference type="OrthoDB" id="16516at2759"/>
<feature type="domain" description="PAN2 UCH" evidence="3">
    <location>
        <begin position="13"/>
        <end position="109"/>
    </location>
</feature>
<dbReference type="InterPro" id="IPR050785">
    <property type="entry name" value="PAN2-PAN3_catalytic_subunit"/>
</dbReference>
<dbReference type="SUPFAM" id="SSF53098">
    <property type="entry name" value="Ribonuclease H-like"/>
    <property type="match status" value="1"/>
</dbReference>
<evidence type="ECO:0000259" key="3">
    <source>
        <dbReference type="Pfam" id="PF13423"/>
    </source>
</evidence>
<evidence type="ECO:0008006" key="6">
    <source>
        <dbReference type="Google" id="ProtNLM"/>
    </source>
</evidence>
<dbReference type="Proteomes" id="UP000218811">
    <property type="component" value="Unassembled WGS sequence"/>
</dbReference>
<keyword evidence="1" id="KW-0853">WD repeat</keyword>
<name>A0A2H3J603_WOLCO</name>
<sequence>MASNTTTPLVPTEPPSDADFATILRHSILRPTTHKATCQTCKRFASFESQRSIRTKDLPPILAVNANVFTEETHKFWMDSKGQTFLKPTVSLCGQLEGVDDPEEAVYELRNISEEDALRFPGSWKVPAILYFERVDRCDQLDYSGLPDHIDQSILCRDTNIAQSRDKRLIKHETLRPEELPKPGMLVAIDAEFVSMQQEDTEYRSDGTKKVLRPARLSLARVSVLRGEGPKEGVPFIDDHIHTSDVIVDYLTEYYGIRFGDLDPHLTRYTLTPLKLAYKKLRLLVDLGCIFIGHGISKDFRIISEFLESNL</sequence>
<feature type="domain" description="Exonuclease" evidence="2">
    <location>
        <begin position="187"/>
        <end position="304"/>
    </location>
</feature>
<accession>A0A2H3J603</accession>
<dbReference type="InterPro" id="IPR036397">
    <property type="entry name" value="RNaseH_sf"/>
</dbReference>
<dbReference type="EMBL" id="KB467831">
    <property type="protein sequence ID" value="PCH34179.1"/>
    <property type="molecule type" value="Genomic_DNA"/>
</dbReference>
<dbReference type="GO" id="GO:0031251">
    <property type="term" value="C:PAN complex"/>
    <property type="evidence" value="ECO:0007669"/>
    <property type="project" value="TreeGrafter"/>
</dbReference>
<evidence type="ECO:0000256" key="1">
    <source>
        <dbReference type="ARBA" id="ARBA00022574"/>
    </source>
</evidence>
<dbReference type="GO" id="GO:0000289">
    <property type="term" value="P:nuclear-transcribed mRNA poly(A) tail shortening"/>
    <property type="evidence" value="ECO:0007669"/>
    <property type="project" value="TreeGrafter"/>
</dbReference>
<dbReference type="Gene3D" id="3.30.420.10">
    <property type="entry name" value="Ribonuclease H-like superfamily/Ribonuclease H"/>
    <property type="match status" value="1"/>
</dbReference>
<dbReference type="InterPro" id="IPR012337">
    <property type="entry name" value="RNaseH-like_sf"/>
</dbReference>
<dbReference type="PANTHER" id="PTHR15728:SF0">
    <property type="entry name" value="PAN2-PAN3 DEADENYLATION COMPLEX CATALYTIC SUBUNIT PAN2"/>
    <property type="match status" value="1"/>
</dbReference>
<dbReference type="InterPro" id="IPR013520">
    <property type="entry name" value="Ribonucl_H"/>
</dbReference>
<dbReference type="InterPro" id="IPR028881">
    <property type="entry name" value="PAN2_UCH_dom"/>
</dbReference>
<dbReference type="GO" id="GO:0000932">
    <property type="term" value="C:P-body"/>
    <property type="evidence" value="ECO:0007669"/>
    <property type="project" value="TreeGrafter"/>
</dbReference>
<dbReference type="STRING" id="742152.A0A2H3J603"/>
<keyword evidence="5" id="KW-1185">Reference proteome</keyword>